<dbReference type="FunFam" id="3.80.10.10:FF:000095">
    <property type="entry name" value="LRR receptor-like serine/threonine-protein kinase GSO1"/>
    <property type="match status" value="1"/>
</dbReference>
<keyword evidence="3" id="KW-1003">Cell membrane</keyword>
<evidence type="ECO:0000256" key="4">
    <source>
        <dbReference type="ARBA" id="ARBA00022614"/>
    </source>
</evidence>
<proteinExistence type="predicted"/>
<keyword evidence="9 14" id="KW-0675">Receptor</keyword>
<evidence type="ECO:0000256" key="12">
    <source>
        <dbReference type="SAM" id="MobiDB-lite"/>
    </source>
</evidence>
<dbReference type="Gene3D" id="3.80.10.10">
    <property type="entry name" value="Ribonuclease Inhibitor"/>
    <property type="match status" value="1"/>
</dbReference>
<feature type="transmembrane region" description="Helical" evidence="13">
    <location>
        <begin position="220"/>
        <end position="239"/>
    </location>
</feature>
<feature type="region of interest" description="Disordered" evidence="12">
    <location>
        <begin position="1"/>
        <end position="79"/>
    </location>
</feature>
<dbReference type="Pfam" id="PF00560">
    <property type="entry name" value="LRR_1"/>
    <property type="match status" value="2"/>
</dbReference>
<feature type="compositionally biased region" description="Low complexity" evidence="12">
    <location>
        <begin position="70"/>
        <end position="79"/>
    </location>
</feature>
<feature type="region of interest" description="Disordered" evidence="12">
    <location>
        <begin position="143"/>
        <end position="169"/>
    </location>
</feature>
<evidence type="ECO:0000256" key="9">
    <source>
        <dbReference type="ARBA" id="ARBA00023170"/>
    </source>
</evidence>
<evidence type="ECO:0000256" key="10">
    <source>
        <dbReference type="ARBA" id="ARBA00023180"/>
    </source>
</evidence>
<evidence type="ECO:0000256" key="2">
    <source>
        <dbReference type="ARBA" id="ARBA00004479"/>
    </source>
</evidence>
<dbReference type="GO" id="GO:0016301">
    <property type="term" value="F:kinase activity"/>
    <property type="evidence" value="ECO:0007669"/>
    <property type="project" value="UniProtKB-KW"/>
</dbReference>
<evidence type="ECO:0000256" key="3">
    <source>
        <dbReference type="ARBA" id="ARBA00022475"/>
    </source>
</evidence>
<dbReference type="Proteomes" id="UP001153069">
    <property type="component" value="Unassembled WGS sequence"/>
</dbReference>
<evidence type="ECO:0000256" key="6">
    <source>
        <dbReference type="ARBA" id="ARBA00022737"/>
    </source>
</evidence>
<organism evidence="14 15">
    <name type="scientific">Seminavis robusta</name>
    <dbReference type="NCBI Taxonomy" id="568900"/>
    <lineage>
        <taxon>Eukaryota</taxon>
        <taxon>Sar</taxon>
        <taxon>Stramenopiles</taxon>
        <taxon>Ochrophyta</taxon>
        <taxon>Bacillariophyta</taxon>
        <taxon>Bacillariophyceae</taxon>
        <taxon>Bacillariophycidae</taxon>
        <taxon>Naviculales</taxon>
        <taxon>Naviculaceae</taxon>
        <taxon>Seminavis</taxon>
    </lineage>
</organism>
<feature type="compositionally biased region" description="Basic and acidic residues" evidence="12">
    <location>
        <begin position="1"/>
        <end position="16"/>
    </location>
</feature>
<dbReference type="PANTHER" id="PTHR27004:SF203">
    <property type="entry name" value="LEUCINE-RICH REPEAT-CONTAINING N-TERMINAL PLANT-TYPE DOMAIN-CONTAINING PROTEIN"/>
    <property type="match status" value="1"/>
</dbReference>
<keyword evidence="14" id="KW-0808">Transferase</keyword>
<dbReference type="InterPro" id="IPR032675">
    <property type="entry name" value="LRR_dom_sf"/>
</dbReference>
<keyword evidence="6" id="KW-0677">Repeat</keyword>
<dbReference type="FunFam" id="3.80.10.10:FF:000041">
    <property type="entry name" value="LRR receptor-like serine/threonine-protein kinase ERECTA"/>
    <property type="match status" value="1"/>
</dbReference>
<comment type="subcellular location">
    <subcellularLocation>
        <location evidence="1">Cell membrane</location>
    </subcellularLocation>
    <subcellularLocation>
        <location evidence="11">Endomembrane system</location>
        <topology evidence="11">Single-pass membrane protein</topology>
    </subcellularLocation>
    <subcellularLocation>
        <location evidence="2">Membrane</location>
        <topology evidence="2">Single-pass type I membrane protein</topology>
    </subcellularLocation>
</comment>
<evidence type="ECO:0000256" key="5">
    <source>
        <dbReference type="ARBA" id="ARBA00022692"/>
    </source>
</evidence>
<evidence type="ECO:0000256" key="7">
    <source>
        <dbReference type="ARBA" id="ARBA00022989"/>
    </source>
</evidence>
<keyword evidence="5 13" id="KW-0812">Transmembrane</keyword>
<dbReference type="OrthoDB" id="38453at2759"/>
<keyword evidence="14" id="KW-0418">Kinase</keyword>
<dbReference type="GO" id="GO:0005886">
    <property type="term" value="C:plasma membrane"/>
    <property type="evidence" value="ECO:0007669"/>
    <property type="project" value="UniProtKB-SubCell"/>
</dbReference>
<evidence type="ECO:0000313" key="15">
    <source>
        <dbReference type="Proteomes" id="UP001153069"/>
    </source>
</evidence>
<dbReference type="EMBL" id="CAICTM010001124">
    <property type="protein sequence ID" value="CAB9520690.1"/>
    <property type="molecule type" value="Genomic_DNA"/>
</dbReference>
<evidence type="ECO:0000256" key="1">
    <source>
        <dbReference type="ARBA" id="ARBA00004236"/>
    </source>
</evidence>
<protein>
    <submittedName>
        <fullName evidence="14">LRR receptor-like serine threonine-protein kinase</fullName>
    </submittedName>
</protein>
<sequence>MDDDKEALGRPREDNKQTATLQSPPTEMKKQEPAGQHPRGAGNCSSRGPGSYSATAVAGSKEIAEETRNLRQQLQNENNVTDPVHAISGAQSIRPPIDLADDSVMPMPPPQNSIAHRQQEQQPGPGAYPVQTVRLPAEFRHDDTHETEDGLQDPNHAPWNITGGIQISPEENASNREGLAVANLVQENSEFLAALPQAQNVDMDSSERRAEETKKFKTRILLSSILVIAVIIILLAALVPPKDTSTGDGSPQEAPRFSPSQAPTTVAEYVMSLITANTTATYLEEAPDSPQSQALKWLLEDSENLPYPADERLIQKFALATVFYATGGANWADHDHWLDHSVNECEWYTNQEFSLATSTSFLYPGFLKDFFPSTEPPPTTCDERGLYQHLWLDANNLQGSLPSELYLLTSLKTISVGWNNLHGSISRHIGHLRSLEGLSMGFGKDSGTIPSEIGFLRDLRMLALNDNNHEGFIPSELWQLTNLEFFTLFGNPQLKGSIPTEIGKFSKLKWIVHFDCDLTGTLPTEIGEATSLEWLALFGNSLTGTIPTELKQLSKIHLIALDGNALQGRIPTELGALESLRLLFSLFGNQLTGWIPSELGRLTNLAIELTLKNNNLTGTIPTELGRLSLLSGMELENNQLSGQICSEFGQLTALRRLLLGNNSLSGTLPLELQARHQSLQTLSVEGNPRLSGSIPEGLCTLSGICKGGPLDPCSGPALFSFDCTSLLCGCDCACG</sequence>
<reference evidence="14" key="1">
    <citation type="submission" date="2020-06" db="EMBL/GenBank/DDBJ databases">
        <authorList>
            <consortium name="Plant Systems Biology data submission"/>
        </authorList>
    </citation>
    <scope>NUCLEOTIDE SEQUENCE</scope>
    <source>
        <strain evidence="14">D6</strain>
    </source>
</reference>
<keyword evidence="7 13" id="KW-1133">Transmembrane helix</keyword>
<dbReference type="SUPFAM" id="SSF52058">
    <property type="entry name" value="L domain-like"/>
    <property type="match status" value="1"/>
</dbReference>
<keyword evidence="15" id="KW-1185">Reference proteome</keyword>
<accession>A0A9N8HQ19</accession>
<gene>
    <name evidence="14" type="ORF">SEMRO_1126_G244030.1</name>
</gene>
<evidence type="ECO:0000256" key="13">
    <source>
        <dbReference type="SAM" id="Phobius"/>
    </source>
</evidence>
<comment type="caution">
    <text evidence="14">The sequence shown here is derived from an EMBL/GenBank/DDBJ whole genome shotgun (WGS) entry which is preliminary data.</text>
</comment>
<keyword evidence="4" id="KW-0433">Leucine-rich repeat</keyword>
<dbReference type="AlphaFoldDB" id="A0A9N8HQ19"/>
<feature type="compositionally biased region" description="Polar residues" evidence="12">
    <location>
        <begin position="43"/>
        <end position="54"/>
    </location>
</feature>
<evidence type="ECO:0000313" key="14">
    <source>
        <dbReference type="EMBL" id="CAB9520690.1"/>
    </source>
</evidence>
<evidence type="ECO:0000256" key="8">
    <source>
        <dbReference type="ARBA" id="ARBA00023136"/>
    </source>
</evidence>
<evidence type="ECO:0000256" key="11">
    <source>
        <dbReference type="ARBA" id="ARBA00037847"/>
    </source>
</evidence>
<keyword evidence="10" id="KW-0325">Glycoprotein</keyword>
<dbReference type="InterPro" id="IPR001611">
    <property type="entry name" value="Leu-rich_rpt"/>
</dbReference>
<dbReference type="GO" id="GO:0012505">
    <property type="term" value="C:endomembrane system"/>
    <property type="evidence" value="ECO:0007669"/>
    <property type="project" value="UniProtKB-SubCell"/>
</dbReference>
<name>A0A9N8HQ19_9STRA</name>
<dbReference type="PANTHER" id="PTHR27004">
    <property type="entry name" value="RECEPTOR-LIKE PROTEIN 12 ISOFORM X1"/>
    <property type="match status" value="1"/>
</dbReference>
<keyword evidence="8 13" id="KW-0472">Membrane</keyword>